<gene>
    <name evidence="16" type="ORF">N7566_09390</name>
    <name evidence="17" type="ORF">QBJ73_09615</name>
</gene>
<dbReference type="EMBL" id="CP121776">
    <property type="protein sequence ID" value="WMG16703.1"/>
    <property type="molecule type" value="Genomic_DNA"/>
</dbReference>
<keyword evidence="8 10" id="KW-0472">Membrane</keyword>
<keyword evidence="4 10" id="KW-0812">Transmembrane</keyword>
<dbReference type="SUPFAM" id="SSF56935">
    <property type="entry name" value="Porins"/>
    <property type="match status" value="1"/>
</dbReference>
<feature type="signal peptide" evidence="13">
    <location>
        <begin position="1"/>
        <end position="23"/>
    </location>
</feature>
<dbReference type="GO" id="GO:0044718">
    <property type="term" value="P:siderophore transmembrane transport"/>
    <property type="evidence" value="ECO:0007669"/>
    <property type="project" value="TreeGrafter"/>
</dbReference>
<feature type="domain" description="TonB-dependent receptor plug" evidence="15">
    <location>
        <begin position="49"/>
        <end position="162"/>
    </location>
</feature>
<keyword evidence="3 10" id="KW-1134">Transmembrane beta strand</keyword>
<proteinExistence type="inferred from homology"/>
<dbReference type="InterPro" id="IPR012910">
    <property type="entry name" value="Plug_dom"/>
</dbReference>
<organism evidence="17 18">
    <name type="scientific">Acinetobacter johnsonii</name>
    <dbReference type="NCBI Taxonomy" id="40214"/>
    <lineage>
        <taxon>Bacteria</taxon>
        <taxon>Pseudomonadati</taxon>
        <taxon>Pseudomonadota</taxon>
        <taxon>Gammaproteobacteria</taxon>
        <taxon>Moraxellales</taxon>
        <taxon>Moraxellaceae</taxon>
        <taxon>Acinetobacter</taxon>
    </lineage>
</organism>
<evidence type="ECO:0000313" key="16">
    <source>
        <dbReference type="EMBL" id="MDG9787192.1"/>
    </source>
</evidence>
<dbReference type="PANTHER" id="PTHR30069">
    <property type="entry name" value="TONB-DEPENDENT OUTER MEMBRANE RECEPTOR"/>
    <property type="match status" value="1"/>
</dbReference>
<evidence type="ECO:0000256" key="3">
    <source>
        <dbReference type="ARBA" id="ARBA00022452"/>
    </source>
</evidence>
<sequence length="758" mass="84281">MSKFNLHPLSLALLGAITTPVFAETTTEDSSTHQLSTIVVSAAGFEQDIKNAPASITVLNQEDLKSKRVNSLADALRGVEGVDVSPTAGKTGTLNIRMRGMPPEYTLILIDGKRQNSVGNITPNGFSESNNNFIPPISAIERIEVIRGPMSTLYGSDAMGGVINIITKKVSNEWTGSLNLNGTVLPNSSEFGNQYAAEIFTSGPLVKDLVGLQIRARKAERQQSYIKVPAANSEINTLAQGNSPTKSDIETFGGRLTFTPHPDHSFTLDVENTQQWFDNSRGQLGTYLDNNGKPLAPNSTQGYGPSQEYERTKAYISHEWQTNFGRLESSISHVETETVGRLLPAGMLTTPENQKFVNRELKSEDIYFDTKFTTQNIENHNITIGGQWWDASQKDGIRRANPELTFEQYGLFIEDTWSILPNLNLTLGGRFDDHSAFGDFFTPRAYLVWNMNDQWTAKGGYAEGYKVPRLEQLTQGLSNIAGQGRTPVLGNINLQPETSESTELGIYFDNQQGFNANLTLFQNKTKDKITTSGANYALTFIRQSDVDTLTKNGTYVPGVSYDGRPIEFDCTGNEAACDAKLKEWGADWTTAKNRNLTLARPYNAEEAESHGIEVGASYQINNQWQVSGNYTWTEGELTDATGRTIDDADNAEHMANLLVNYQPADNASLWLRGEYRSSQIREDGNVKNTLGDYKGYTQWHLGTNYIVNDNIEVGVALYNIFDVNFVDYQYVSTEDAYYNRYTNTQEGRRVQLSTTFKF</sequence>
<feature type="short sequence motif" description="TonB C-terminal box" evidence="11">
    <location>
        <begin position="741"/>
        <end position="758"/>
    </location>
</feature>
<keyword evidence="7 12" id="KW-0798">TonB box</keyword>
<evidence type="ECO:0000256" key="11">
    <source>
        <dbReference type="PROSITE-ProRule" id="PRU10144"/>
    </source>
</evidence>
<dbReference type="AlphaFoldDB" id="A0AAJ6LCI9"/>
<dbReference type="InterPro" id="IPR010917">
    <property type="entry name" value="TonB_rcpt_CS"/>
</dbReference>
<evidence type="ECO:0000256" key="5">
    <source>
        <dbReference type="ARBA" id="ARBA00022729"/>
    </source>
</evidence>
<evidence type="ECO:0000256" key="10">
    <source>
        <dbReference type="PROSITE-ProRule" id="PRU01360"/>
    </source>
</evidence>
<evidence type="ECO:0000256" key="6">
    <source>
        <dbReference type="ARBA" id="ARBA00023065"/>
    </source>
</evidence>
<feature type="chain" id="PRO_5044708099" evidence="13">
    <location>
        <begin position="24"/>
        <end position="758"/>
    </location>
</feature>
<evidence type="ECO:0000256" key="7">
    <source>
        <dbReference type="ARBA" id="ARBA00023077"/>
    </source>
</evidence>
<evidence type="ECO:0000313" key="17">
    <source>
        <dbReference type="EMBL" id="WMG16703.1"/>
    </source>
</evidence>
<evidence type="ECO:0000256" key="13">
    <source>
        <dbReference type="SAM" id="SignalP"/>
    </source>
</evidence>
<protein>
    <submittedName>
        <fullName evidence="17">TonB-dependent receptor</fullName>
    </submittedName>
</protein>
<evidence type="ECO:0000256" key="4">
    <source>
        <dbReference type="ARBA" id="ARBA00022692"/>
    </source>
</evidence>
<comment type="subcellular location">
    <subcellularLocation>
        <location evidence="1 10">Cell outer membrane</location>
        <topology evidence="1 10">Multi-pass membrane protein</topology>
    </subcellularLocation>
</comment>
<dbReference type="GO" id="GO:0015344">
    <property type="term" value="F:siderophore uptake transmembrane transporter activity"/>
    <property type="evidence" value="ECO:0007669"/>
    <property type="project" value="TreeGrafter"/>
</dbReference>
<reference evidence="17 18" key="2">
    <citation type="submission" date="2023-04" db="EMBL/GenBank/DDBJ databases">
        <title>Acinetobacter johnsonii isolate AYTCM encoding NDM-1, OXA-58 and PER-1.</title>
        <authorList>
            <person name="Tian C."/>
            <person name="Wang S."/>
            <person name="Fan X."/>
            <person name="Xia D."/>
        </authorList>
    </citation>
    <scope>NUCLEOTIDE SEQUENCE [LARGE SCALE GENOMIC DNA]</scope>
    <source>
        <strain evidence="17 18">AYTCM</strain>
    </source>
</reference>
<keyword evidence="9 10" id="KW-0998">Cell outer membrane</keyword>
<evidence type="ECO:0000313" key="18">
    <source>
        <dbReference type="Proteomes" id="UP001244586"/>
    </source>
</evidence>
<dbReference type="CDD" id="cd01347">
    <property type="entry name" value="ligand_gated_channel"/>
    <property type="match status" value="1"/>
</dbReference>
<dbReference type="Pfam" id="PF07715">
    <property type="entry name" value="Plug"/>
    <property type="match status" value="1"/>
</dbReference>
<comment type="similarity">
    <text evidence="10 12">Belongs to the TonB-dependent receptor family.</text>
</comment>
<dbReference type="PROSITE" id="PS01156">
    <property type="entry name" value="TONB_DEPENDENT_REC_2"/>
    <property type="match status" value="1"/>
</dbReference>
<dbReference type="InterPro" id="IPR000531">
    <property type="entry name" value="Beta-barrel_TonB"/>
</dbReference>
<accession>A0AAJ6LCI9</accession>
<dbReference type="InterPro" id="IPR036942">
    <property type="entry name" value="Beta-barrel_TonB_sf"/>
</dbReference>
<dbReference type="Proteomes" id="UP001157887">
    <property type="component" value="Unassembled WGS sequence"/>
</dbReference>
<keyword evidence="2 10" id="KW-0813">Transport</keyword>
<keyword evidence="6" id="KW-0406">Ion transport</keyword>
<dbReference type="Proteomes" id="UP001244586">
    <property type="component" value="Chromosome"/>
</dbReference>
<dbReference type="InterPro" id="IPR037066">
    <property type="entry name" value="Plug_dom_sf"/>
</dbReference>
<dbReference type="EMBL" id="JAOECG010000009">
    <property type="protein sequence ID" value="MDG9787192.1"/>
    <property type="molecule type" value="Genomic_DNA"/>
</dbReference>
<dbReference type="RefSeq" id="WP_010325891.1">
    <property type="nucleotide sequence ID" value="NZ_CANMLB010000029.1"/>
</dbReference>
<evidence type="ECO:0000256" key="2">
    <source>
        <dbReference type="ARBA" id="ARBA00022448"/>
    </source>
</evidence>
<feature type="domain" description="TonB-dependent receptor-like beta-barrel" evidence="14">
    <location>
        <begin position="272"/>
        <end position="720"/>
    </location>
</feature>
<dbReference type="InterPro" id="IPR039426">
    <property type="entry name" value="TonB-dep_rcpt-like"/>
</dbReference>
<keyword evidence="18" id="KW-1185">Reference proteome</keyword>
<dbReference type="Gene3D" id="2.170.130.10">
    <property type="entry name" value="TonB-dependent receptor, plug domain"/>
    <property type="match status" value="1"/>
</dbReference>
<dbReference type="PANTHER" id="PTHR30069:SF53">
    <property type="entry name" value="COLICIN I RECEPTOR-RELATED"/>
    <property type="match status" value="1"/>
</dbReference>
<evidence type="ECO:0000256" key="9">
    <source>
        <dbReference type="ARBA" id="ARBA00023237"/>
    </source>
</evidence>
<evidence type="ECO:0000259" key="15">
    <source>
        <dbReference type="Pfam" id="PF07715"/>
    </source>
</evidence>
<evidence type="ECO:0000259" key="14">
    <source>
        <dbReference type="Pfam" id="PF00593"/>
    </source>
</evidence>
<reference evidence="16" key="1">
    <citation type="submission" date="2022-09" db="EMBL/GenBank/DDBJ databases">
        <title>Intensive care unit water sources are persistently colonized with multi-drug resistant bacteria and are the site of extensive horizontal gene transfer of antibiotic resistance genes.</title>
        <authorList>
            <person name="Diorio-Toth L."/>
        </authorList>
    </citation>
    <scope>NUCLEOTIDE SEQUENCE</scope>
    <source>
        <strain evidence="16">GD04065</strain>
    </source>
</reference>
<dbReference type="GO" id="GO:0009279">
    <property type="term" value="C:cell outer membrane"/>
    <property type="evidence" value="ECO:0007669"/>
    <property type="project" value="UniProtKB-SubCell"/>
</dbReference>
<name>A0AAJ6LCI9_ACIJO</name>
<evidence type="ECO:0000256" key="12">
    <source>
        <dbReference type="RuleBase" id="RU003357"/>
    </source>
</evidence>
<keyword evidence="17" id="KW-0675">Receptor</keyword>
<evidence type="ECO:0000256" key="8">
    <source>
        <dbReference type="ARBA" id="ARBA00023136"/>
    </source>
</evidence>
<dbReference type="PROSITE" id="PS52016">
    <property type="entry name" value="TONB_DEPENDENT_REC_3"/>
    <property type="match status" value="1"/>
</dbReference>
<keyword evidence="5 13" id="KW-0732">Signal</keyword>
<dbReference type="Pfam" id="PF00593">
    <property type="entry name" value="TonB_dep_Rec_b-barrel"/>
    <property type="match status" value="1"/>
</dbReference>
<evidence type="ECO:0000256" key="1">
    <source>
        <dbReference type="ARBA" id="ARBA00004571"/>
    </source>
</evidence>
<dbReference type="Gene3D" id="2.40.170.20">
    <property type="entry name" value="TonB-dependent receptor, beta-barrel domain"/>
    <property type="match status" value="2"/>
</dbReference>